<dbReference type="Proteomes" id="UP000677537">
    <property type="component" value="Unassembled WGS sequence"/>
</dbReference>
<evidence type="ECO:0000256" key="1">
    <source>
        <dbReference type="ARBA" id="ARBA00022475"/>
    </source>
</evidence>
<feature type="domain" description="SHS2" evidence="8">
    <location>
        <begin position="30"/>
        <end position="216"/>
    </location>
</feature>
<dbReference type="NCBIfam" id="TIGR01174">
    <property type="entry name" value="ftsA"/>
    <property type="match status" value="1"/>
</dbReference>
<accession>A0A940MZ46</accession>
<dbReference type="HAMAP" id="MF_02033">
    <property type="entry name" value="FtsA"/>
    <property type="match status" value="1"/>
</dbReference>
<dbReference type="SUPFAM" id="SSF53067">
    <property type="entry name" value="Actin-like ATPase domain"/>
    <property type="match status" value="2"/>
</dbReference>
<comment type="function">
    <text evidence="5 6">Cell division protein that is involved in the assembly of the Z ring. May serve as a membrane anchor for the Z ring.</text>
</comment>
<comment type="similarity">
    <text evidence="5 6">Belongs to the FtsA/MreB family.</text>
</comment>
<dbReference type="GO" id="GO:0043093">
    <property type="term" value="P:FtsZ-dependent cytokinesis"/>
    <property type="evidence" value="ECO:0007669"/>
    <property type="project" value="UniProtKB-UniRule"/>
</dbReference>
<feature type="region of interest" description="Disordered" evidence="7">
    <location>
        <begin position="1"/>
        <end position="28"/>
    </location>
</feature>
<evidence type="ECO:0000256" key="4">
    <source>
        <dbReference type="ARBA" id="ARBA00023306"/>
    </source>
</evidence>
<evidence type="ECO:0000256" key="2">
    <source>
        <dbReference type="ARBA" id="ARBA00022618"/>
    </source>
</evidence>
<protein>
    <recommendedName>
        <fullName evidence="5 6">Cell division protein FtsA</fullName>
    </recommendedName>
</protein>
<dbReference type="GO" id="GO:0032153">
    <property type="term" value="C:cell division site"/>
    <property type="evidence" value="ECO:0007669"/>
    <property type="project" value="UniProtKB-UniRule"/>
</dbReference>
<evidence type="ECO:0000256" key="6">
    <source>
        <dbReference type="PIRNR" id="PIRNR003101"/>
    </source>
</evidence>
<dbReference type="CDD" id="cd24048">
    <property type="entry name" value="ASKHA_NBD_FtsA"/>
    <property type="match status" value="1"/>
</dbReference>
<name>A0A940MZ46_9PROT</name>
<evidence type="ECO:0000256" key="5">
    <source>
        <dbReference type="HAMAP-Rule" id="MF_02033"/>
    </source>
</evidence>
<dbReference type="InterPro" id="IPR050696">
    <property type="entry name" value="FtsA/MreB"/>
</dbReference>
<dbReference type="InterPro" id="IPR020823">
    <property type="entry name" value="Cell_div_FtsA"/>
</dbReference>
<dbReference type="Pfam" id="PF02491">
    <property type="entry name" value="SHS2_FTSA"/>
    <property type="match status" value="1"/>
</dbReference>
<dbReference type="InterPro" id="IPR003494">
    <property type="entry name" value="SHS2_FtsA"/>
</dbReference>
<keyword evidence="1 5" id="KW-1003">Cell membrane</keyword>
<dbReference type="InterPro" id="IPR043129">
    <property type="entry name" value="ATPase_NBD"/>
</dbReference>
<comment type="subunit">
    <text evidence="5">Self-interacts. Interacts with FtsZ.</text>
</comment>
<dbReference type="AlphaFoldDB" id="A0A940MZ46"/>
<keyword evidence="4 5" id="KW-0131">Cell cycle</keyword>
<keyword evidence="3 5" id="KW-0472">Membrane</keyword>
<dbReference type="Gene3D" id="3.30.420.40">
    <property type="match status" value="1"/>
</dbReference>
<evidence type="ECO:0000256" key="7">
    <source>
        <dbReference type="SAM" id="MobiDB-lite"/>
    </source>
</evidence>
<evidence type="ECO:0000256" key="3">
    <source>
        <dbReference type="ARBA" id="ARBA00023136"/>
    </source>
</evidence>
<evidence type="ECO:0000313" key="9">
    <source>
        <dbReference type="EMBL" id="MBP0493524.1"/>
    </source>
</evidence>
<dbReference type="SMART" id="SM00842">
    <property type="entry name" value="FtsA"/>
    <property type="match status" value="1"/>
</dbReference>
<dbReference type="Pfam" id="PF14450">
    <property type="entry name" value="FtsA"/>
    <property type="match status" value="1"/>
</dbReference>
<reference evidence="9" key="1">
    <citation type="submission" date="2021-03" db="EMBL/GenBank/DDBJ databases">
        <authorList>
            <person name="So Y."/>
        </authorList>
    </citation>
    <scope>NUCLEOTIDE SEQUENCE</scope>
    <source>
        <strain evidence="9">SG15</strain>
    </source>
</reference>
<comment type="subcellular location">
    <subcellularLocation>
        <location evidence="5">Cell membrane</location>
        <topology evidence="5">Peripheral membrane protein</topology>
        <orientation evidence="5">Cytoplasmic side</orientation>
    </subcellularLocation>
    <text evidence="5">Localizes to the Z ring in an FtsZ-dependent manner. Targeted to the membrane through a conserved C-terminal amphipathic helix.</text>
</comment>
<dbReference type="EMBL" id="JAGIZA010000006">
    <property type="protein sequence ID" value="MBP0493524.1"/>
    <property type="molecule type" value="Genomic_DNA"/>
</dbReference>
<keyword evidence="2 5" id="KW-0132">Cell division</keyword>
<dbReference type="RefSeq" id="WP_209373890.1">
    <property type="nucleotide sequence ID" value="NZ_JAGIZA010000006.1"/>
</dbReference>
<proteinExistence type="inferred from homology"/>
<organism evidence="9 10">
    <name type="scientific">Roseomonas indoligenes</name>
    <dbReference type="NCBI Taxonomy" id="2820811"/>
    <lineage>
        <taxon>Bacteria</taxon>
        <taxon>Pseudomonadati</taxon>
        <taxon>Pseudomonadota</taxon>
        <taxon>Alphaproteobacteria</taxon>
        <taxon>Acetobacterales</taxon>
        <taxon>Roseomonadaceae</taxon>
        <taxon>Roseomonas</taxon>
    </lineage>
</organism>
<evidence type="ECO:0000259" key="8">
    <source>
        <dbReference type="SMART" id="SM00842"/>
    </source>
</evidence>
<gene>
    <name evidence="5 9" type="primary">ftsA</name>
    <name evidence="9" type="ORF">J5Y10_12120</name>
</gene>
<evidence type="ECO:0000313" key="10">
    <source>
        <dbReference type="Proteomes" id="UP000677537"/>
    </source>
</evidence>
<dbReference type="PANTHER" id="PTHR32432">
    <property type="entry name" value="CELL DIVISION PROTEIN FTSA-RELATED"/>
    <property type="match status" value="1"/>
</dbReference>
<sequence length="433" mass="46057">MNAVARVPDGAGPGLAPPRPRHPRARSGTFGVLDIGSTKVVCVIARIEPDGLPRALGYGWQRSHGVKGGNITDLAAAERAIRAAVAHAEEMAHTKLSGVIVNLSCGQPGSRQRNVQWTIGGRAVTEADLRAMVNEGRRRMAEEGREAIHALPLNFTLDATPGVSDPRGMLGESLGVRLHIVDAASASLRNLGNCLLRCDLEVEEPVSAPYSAALSALSEDERELGATVIDMGGGTTSLAVVHEGMLLHTAQVPVGGWQVTNDLARGLSTPLDQAERLKTMFGSLFGTIEDEREMLSLSQIGEDGESLARVPRAQMLSIIRPRVEETLELVRDRLAEAHLGPEAGQRVVLTGGASQLVGMRETAARILGRQVRLGRPAPVRGLPEAFHAPGFATTLGLIAWGGGEGRPALDFDDASQGSRGVFARFVNWLRDRV</sequence>
<comment type="caution">
    <text evidence="9">The sequence shown here is derived from an EMBL/GenBank/DDBJ whole genome shotgun (WGS) entry which is preliminary data.</text>
</comment>
<dbReference type="PANTHER" id="PTHR32432:SF4">
    <property type="entry name" value="CELL DIVISION PROTEIN FTSA"/>
    <property type="match status" value="1"/>
</dbReference>
<keyword evidence="10" id="KW-1185">Reference proteome</keyword>
<dbReference type="Gene3D" id="3.30.1490.110">
    <property type="match status" value="1"/>
</dbReference>
<dbReference type="PIRSF" id="PIRSF003101">
    <property type="entry name" value="FtsA"/>
    <property type="match status" value="1"/>
</dbReference>
<dbReference type="GO" id="GO:0009898">
    <property type="term" value="C:cytoplasmic side of plasma membrane"/>
    <property type="evidence" value="ECO:0007669"/>
    <property type="project" value="UniProtKB-UniRule"/>
</dbReference>